<reference evidence="1 2" key="1">
    <citation type="journal article" date="2020" name="Mol. Biol. Evol.">
        <title>Distinct Expression and Methylation Patterns for Genes with Different Fates following a Single Whole-Genome Duplication in Flowering Plants.</title>
        <authorList>
            <person name="Shi T."/>
            <person name="Rahmani R.S."/>
            <person name="Gugger P.F."/>
            <person name="Wang M."/>
            <person name="Li H."/>
            <person name="Zhang Y."/>
            <person name="Li Z."/>
            <person name="Wang Q."/>
            <person name="Van de Peer Y."/>
            <person name="Marchal K."/>
            <person name="Chen J."/>
        </authorList>
    </citation>
    <scope>NUCLEOTIDE SEQUENCE [LARGE SCALE GENOMIC DNA]</scope>
    <source>
        <tissue evidence="1">Leaf</tissue>
    </source>
</reference>
<evidence type="ECO:0000313" key="2">
    <source>
        <dbReference type="Proteomes" id="UP000607653"/>
    </source>
</evidence>
<evidence type="ECO:0000313" key="1">
    <source>
        <dbReference type="EMBL" id="DAD34014.1"/>
    </source>
</evidence>
<accession>A0A822YIJ4</accession>
<gene>
    <name evidence="1" type="ORF">HUJ06_004654</name>
</gene>
<sequence>MSSSALSLVFWSSRCSVGSDLAPERSKIVASSAPLLIQFNRHFSLPPPCVAGNFLIRRGAHKPIALFVRCLSGYSLYLSLCISCFICSFLGSSSSTQPFRLFSRRLARDLMFSGSKRWVHS</sequence>
<name>A0A822YIJ4_NELNU</name>
<dbReference type="AlphaFoldDB" id="A0A822YIJ4"/>
<protein>
    <submittedName>
        <fullName evidence="1">Uncharacterized protein</fullName>
    </submittedName>
</protein>
<proteinExistence type="predicted"/>
<dbReference type="EMBL" id="DUZY01000004">
    <property type="protein sequence ID" value="DAD34014.1"/>
    <property type="molecule type" value="Genomic_DNA"/>
</dbReference>
<dbReference type="Proteomes" id="UP000607653">
    <property type="component" value="Unassembled WGS sequence"/>
</dbReference>
<keyword evidence="2" id="KW-1185">Reference proteome</keyword>
<comment type="caution">
    <text evidence="1">The sequence shown here is derived from an EMBL/GenBank/DDBJ whole genome shotgun (WGS) entry which is preliminary data.</text>
</comment>
<organism evidence="1 2">
    <name type="scientific">Nelumbo nucifera</name>
    <name type="common">Sacred lotus</name>
    <dbReference type="NCBI Taxonomy" id="4432"/>
    <lineage>
        <taxon>Eukaryota</taxon>
        <taxon>Viridiplantae</taxon>
        <taxon>Streptophyta</taxon>
        <taxon>Embryophyta</taxon>
        <taxon>Tracheophyta</taxon>
        <taxon>Spermatophyta</taxon>
        <taxon>Magnoliopsida</taxon>
        <taxon>Proteales</taxon>
        <taxon>Nelumbonaceae</taxon>
        <taxon>Nelumbo</taxon>
    </lineage>
</organism>